<dbReference type="EMBL" id="BMMF01000013">
    <property type="protein sequence ID" value="GGK49051.1"/>
    <property type="molecule type" value="Genomic_DNA"/>
</dbReference>
<dbReference type="RefSeq" id="WP_188915032.1">
    <property type="nucleotide sequence ID" value="NZ_BMMF01000013.1"/>
</dbReference>
<organism evidence="1 2">
    <name type="scientific">Salinarimonas ramus</name>
    <dbReference type="NCBI Taxonomy" id="690164"/>
    <lineage>
        <taxon>Bacteria</taxon>
        <taxon>Pseudomonadati</taxon>
        <taxon>Pseudomonadota</taxon>
        <taxon>Alphaproteobacteria</taxon>
        <taxon>Hyphomicrobiales</taxon>
        <taxon>Salinarimonadaceae</taxon>
        <taxon>Salinarimonas</taxon>
    </lineage>
</organism>
<comment type="caution">
    <text evidence="1">The sequence shown here is derived from an EMBL/GenBank/DDBJ whole genome shotgun (WGS) entry which is preliminary data.</text>
</comment>
<sequence length="616" mass="65201">MTRHNRIRARRLALMAGVGVTALAMGEIGFEPTRIALPAGEGTIAVEAVRLEGGLFSAAFAQSAVTLENVTINAGPSVYRLPSVTFEGSSLSRDALEAALRGKTDGSWQETLAEISAERIVAPQLVIEQTVDEGTSTITYSDVVAENVVEGMIARLVAASATIEAEGPDGRPFEGSVGEMFVEGLDLPFTASWYAEAAPDGAENPFRTFYERFSVADMSFGDEEATVAIARISGEEVEGRLMETPFTEMMPELEAMSDVEEPSDEDARRMLGMMADMLGAVRFGPMVVEDVAVTAAEMGDEPVFRIARIGVGGDEPARIEGLSIDVDEGEMTIASMSSEGFSLEPMLAGMRRMAQTPDLEMDAATARALMPTIGTVRLEGLDANIVPEGETTPMMFSLASFAMTADEPINGAPTNIRVSFDNLAFALPSASEEQAVVQLRTLGYEDLDLSGVFAARWNAEAEEVTIEEASISGVEMGSVRLTGAFGNIGEAAFATDQMAMMMAWLGATAKNVSVNVVDEGLAERVLEMQASAQGVSAEDLRGQGAMMARAMLPAMLGGTPEARALGDAIAAFVETPGELDVVVTAKEPTGIPVMQLGQTENPMDLLPLVSIEAQAR</sequence>
<proteinExistence type="predicted"/>
<keyword evidence="2" id="KW-1185">Reference proteome</keyword>
<accession>A0A917QGB1</accession>
<gene>
    <name evidence="1" type="ORF">GCM10011322_40060</name>
</gene>
<dbReference type="Proteomes" id="UP000600449">
    <property type="component" value="Unassembled WGS sequence"/>
</dbReference>
<evidence type="ECO:0000313" key="1">
    <source>
        <dbReference type="EMBL" id="GGK49051.1"/>
    </source>
</evidence>
<name>A0A917QGB1_9HYPH</name>
<reference evidence="1 2" key="1">
    <citation type="journal article" date="2014" name="Int. J. Syst. Evol. Microbiol.">
        <title>Complete genome sequence of Corynebacterium casei LMG S-19264T (=DSM 44701T), isolated from a smear-ripened cheese.</title>
        <authorList>
            <consortium name="US DOE Joint Genome Institute (JGI-PGF)"/>
            <person name="Walter F."/>
            <person name="Albersmeier A."/>
            <person name="Kalinowski J."/>
            <person name="Ruckert C."/>
        </authorList>
    </citation>
    <scope>NUCLEOTIDE SEQUENCE [LARGE SCALE GENOMIC DNA]</scope>
    <source>
        <strain evidence="1 2">CGMCC 1.9161</strain>
    </source>
</reference>
<dbReference type="AlphaFoldDB" id="A0A917QGB1"/>
<evidence type="ECO:0000313" key="2">
    <source>
        <dbReference type="Proteomes" id="UP000600449"/>
    </source>
</evidence>
<protein>
    <submittedName>
        <fullName evidence="1">Uncharacterized protein</fullName>
    </submittedName>
</protein>